<gene>
    <name evidence="1" type="ORF">KW502_06465</name>
</gene>
<protein>
    <submittedName>
        <fullName evidence="1">Uncharacterized protein</fullName>
    </submittedName>
</protein>
<reference evidence="1 2" key="1">
    <citation type="submission" date="2021-07" db="EMBL/GenBank/DDBJ databases">
        <title>Mesonia aestuariivivens sp. nov., isolated from a tidal flat.</title>
        <authorList>
            <person name="Kim Y.-O."/>
            <person name="Yoon J.-H."/>
        </authorList>
    </citation>
    <scope>NUCLEOTIDE SEQUENCE [LARGE SCALE GENOMIC DNA]</scope>
    <source>
        <strain evidence="1 2">JHPTF-M18</strain>
    </source>
</reference>
<comment type="caution">
    <text evidence="1">The sequence shown here is derived from an EMBL/GenBank/DDBJ whole genome shotgun (WGS) entry which is preliminary data.</text>
</comment>
<evidence type="ECO:0000313" key="1">
    <source>
        <dbReference type="EMBL" id="MBW2961437.1"/>
    </source>
</evidence>
<keyword evidence="2" id="KW-1185">Reference proteome</keyword>
<name>A0ABS6W0R6_9FLAO</name>
<dbReference type="Proteomes" id="UP000719267">
    <property type="component" value="Unassembled WGS sequence"/>
</dbReference>
<proteinExistence type="predicted"/>
<organism evidence="1 2">
    <name type="scientific">Mesonia aestuariivivens</name>
    <dbReference type="NCBI Taxonomy" id="2796128"/>
    <lineage>
        <taxon>Bacteria</taxon>
        <taxon>Pseudomonadati</taxon>
        <taxon>Bacteroidota</taxon>
        <taxon>Flavobacteriia</taxon>
        <taxon>Flavobacteriales</taxon>
        <taxon>Flavobacteriaceae</taxon>
        <taxon>Mesonia</taxon>
    </lineage>
</organism>
<evidence type="ECO:0000313" key="2">
    <source>
        <dbReference type="Proteomes" id="UP000719267"/>
    </source>
</evidence>
<accession>A0ABS6W0R6</accession>
<dbReference type="EMBL" id="JAHWDF010000005">
    <property type="protein sequence ID" value="MBW2961437.1"/>
    <property type="molecule type" value="Genomic_DNA"/>
</dbReference>
<sequence>MKHLLLLFSCAICLQSCIRWNDDDEIIAESNYEAITQSRDIFENSITLESSKPINTAGKIYVKDNYIFINEVKEGFHVFNNINPEEPEAISFISVPSATDLAIRDNIIYVHHFVDLVAIMI</sequence>
<dbReference type="RefSeq" id="WP_219039721.1">
    <property type="nucleotide sequence ID" value="NZ_JAHWDF010000005.1"/>
</dbReference>